<dbReference type="InterPro" id="IPR015421">
    <property type="entry name" value="PyrdxlP-dep_Trfase_major"/>
</dbReference>
<comment type="similarity">
    <text evidence="3">Belongs to the class-III pyridoxal-phosphate-dependent aminotransferase family.</text>
</comment>
<organism evidence="4 5">
    <name type="scientific">Evansella caseinilytica</name>
    <dbReference type="NCBI Taxonomy" id="1503961"/>
    <lineage>
        <taxon>Bacteria</taxon>
        <taxon>Bacillati</taxon>
        <taxon>Bacillota</taxon>
        <taxon>Bacilli</taxon>
        <taxon>Bacillales</taxon>
        <taxon>Bacillaceae</taxon>
        <taxon>Evansella</taxon>
    </lineage>
</organism>
<dbReference type="PANTHER" id="PTHR43713">
    <property type="entry name" value="GLUTAMATE-1-SEMIALDEHYDE 2,1-AMINOMUTASE"/>
    <property type="match status" value="1"/>
</dbReference>
<comment type="cofactor">
    <cofactor evidence="1">
        <name>pyridoxal 5'-phosphate</name>
        <dbReference type="ChEBI" id="CHEBI:597326"/>
    </cofactor>
</comment>
<dbReference type="OrthoDB" id="9807885at2"/>
<dbReference type="PANTHER" id="PTHR43713:SF3">
    <property type="entry name" value="GLUTAMATE-1-SEMIALDEHYDE 2,1-AMINOMUTASE 1, CHLOROPLASTIC-RELATED"/>
    <property type="match status" value="1"/>
</dbReference>
<dbReference type="GO" id="GO:0008483">
    <property type="term" value="F:transaminase activity"/>
    <property type="evidence" value="ECO:0007669"/>
    <property type="project" value="InterPro"/>
</dbReference>
<dbReference type="CDD" id="cd00610">
    <property type="entry name" value="OAT_like"/>
    <property type="match status" value="1"/>
</dbReference>
<dbReference type="GO" id="GO:0030170">
    <property type="term" value="F:pyridoxal phosphate binding"/>
    <property type="evidence" value="ECO:0007669"/>
    <property type="project" value="InterPro"/>
</dbReference>
<dbReference type="Pfam" id="PF00202">
    <property type="entry name" value="Aminotran_3"/>
    <property type="match status" value="1"/>
</dbReference>
<dbReference type="Gene3D" id="3.40.640.10">
    <property type="entry name" value="Type I PLP-dependent aspartate aminotransferase-like (Major domain)"/>
    <property type="match status" value="1"/>
</dbReference>
<evidence type="ECO:0000256" key="1">
    <source>
        <dbReference type="ARBA" id="ARBA00001933"/>
    </source>
</evidence>
<dbReference type="Proteomes" id="UP000198935">
    <property type="component" value="Unassembled WGS sequence"/>
</dbReference>
<dbReference type="InterPro" id="IPR015422">
    <property type="entry name" value="PyrdxlP-dep_Trfase_small"/>
</dbReference>
<dbReference type="InterPro" id="IPR005814">
    <property type="entry name" value="Aminotrans_3"/>
</dbReference>
<dbReference type="STRING" id="1503961.SAMN05421736_105123"/>
<keyword evidence="2 3" id="KW-0663">Pyridoxal phosphate</keyword>
<dbReference type="InterPro" id="IPR015424">
    <property type="entry name" value="PyrdxlP-dep_Trfase"/>
</dbReference>
<proteinExistence type="inferred from homology"/>
<sequence>MAIQNIEHPMMKYSNRTKNSYREMEKAANYLPGGVTANIKHFSPYPVVMESAGGAWIKDVDGNQYIDYLMAYGSLALGHGHDDIKQAMADQLAKDGTVLFGTPHPLEYRFAEKIQAYYPSMERLRYTNSGTEATLLAIRLATAYTGKKRIAKFEGHYHGGYNEVLYSINPPLVAAGEMDDPRPVPESSGLEMFTDQRPVILPFNRWQATERLLRQHADELAAVIIEPVQGGFIPAEKQFIEDLRKLTATLQIALIFDEVKTGFRVAMGGAQELYGVKPDLTTLGKVVGGGFPIGIVGGKEAILNRSRPKGNGDVFDVGQGKSSAAREILFHSGTYNGHPTILAAGLAAIHRLEQDFAHTVLYTETMRKDIEALGRKNGIPLKAVGVGTIFNVVCTETTIRHYRDLQKTDLELRKQIDFHLLNEGIYTKPLNRYSISTAHGERELELTLTAYETVLKRVFKKKN</sequence>
<dbReference type="SUPFAM" id="SSF53383">
    <property type="entry name" value="PLP-dependent transferases"/>
    <property type="match status" value="1"/>
</dbReference>
<gene>
    <name evidence="4" type="ORF">SAMN05421736_105123</name>
</gene>
<reference evidence="5" key="1">
    <citation type="submission" date="2016-10" db="EMBL/GenBank/DDBJ databases">
        <authorList>
            <person name="Varghese N."/>
            <person name="Submissions S."/>
        </authorList>
    </citation>
    <scope>NUCLEOTIDE SEQUENCE [LARGE SCALE GENOMIC DNA]</scope>
    <source>
        <strain evidence="5">SP</strain>
    </source>
</reference>
<dbReference type="PROSITE" id="PS00600">
    <property type="entry name" value="AA_TRANSFER_CLASS_3"/>
    <property type="match status" value="1"/>
</dbReference>
<protein>
    <submittedName>
        <fullName evidence="4">Glutamate-1-semialdehyde 2,1-aminomutase</fullName>
    </submittedName>
</protein>
<dbReference type="InterPro" id="IPR049704">
    <property type="entry name" value="Aminotrans_3_PPA_site"/>
</dbReference>
<evidence type="ECO:0000313" key="5">
    <source>
        <dbReference type="Proteomes" id="UP000198935"/>
    </source>
</evidence>
<dbReference type="Gene3D" id="3.90.1150.10">
    <property type="entry name" value="Aspartate Aminotransferase, domain 1"/>
    <property type="match status" value="1"/>
</dbReference>
<evidence type="ECO:0000256" key="2">
    <source>
        <dbReference type="ARBA" id="ARBA00022898"/>
    </source>
</evidence>
<evidence type="ECO:0000256" key="3">
    <source>
        <dbReference type="RuleBase" id="RU003560"/>
    </source>
</evidence>
<dbReference type="EMBL" id="FNPI01000005">
    <property type="protein sequence ID" value="SDZ02430.1"/>
    <property type="molecule type" value="Genomic_DNA"/>
</dbReference>
<keyword evidence="5" id="KW-1185">Reference proteome</keyword>
<accession>A0A1H3PNB3</accession>
<name>A0A1H3PNB3_9BACI</name>
<dbReference type="AlphaFoldDB" id="A0A1H3PNB3"/>
<evidence type="ECO:0000313" key="4">
    <source>
        <dbReference type="EMBL" id="SDZ02430.1"/>
    </source>
</evidence>